<evidence type="ECO:0000256" key="2">
    <source>
        <dbReference type="PROSITE-ProRule" id="PRU00266"/>
    </source>
</evidence>
<dbReference type="Proteomes" id="UP000322000">
    <property type="component" value="Chromosome 2"/>
</dbReference>
<organism evidence="4 5">
    <name type="scientific">Trichoplusia ni</name>
    <name type="common">Cabbage looper</name>
    <dbReference type="NCBI Taxonomy" id="7111"/>
    <lineage>
        <taxon>Eukaryota</taxon>
        <taxon>Metazoa</taxon>
        <taxon>Ecdysozoa</taxon>
        <taxon>Arthropoda</taxon>
        <taxon>Hexapoda</taxon>
        <taxon>Insecta</taxon>
        <taxon>Pterygota</taxon>
        <taxon>Neoptera</taxon>
        <taxon>Endopterygota</taxon>
        <taxon>Lepidoptera</taxon>
        <taxon>Glossata</taxon>
        <taxon>Ditrysia</taxon>
        <taxon>Noctuoidea</taxon>
        <taxon>Noctuidae</taxon>
        <taxon>Plusiinae</taxon>
        <taxon>Trichoplusia</taxon>
    </lineage>
</organism>
<dbReference type="GO" id="GO:0016442">
    <property type="term" value="C:RISC complex"/>
    <property type="evidence" value="ECO:0007669"/>
    <property type="project" value="TreeGrafter"/>
</dbReference>
<evidence type="ECO:0000256" key="1">
    <source>
        <dbReference type="ARBA" id="ARBA00022884"/>
    </source>
</evidence>
<name>A0A7E5X506_TRINI</name>
<dbReference type="GeneID" id="113508570"/>
<dbReference type="GO" id="GO:0070578">
    <property type="term" value="C:RISC-loading complex"/>
    <property type="evidence" value="ECO:0007669"/>
    <property type="project" value="TreeGrafter"/>
</dbReference>
<dbReference type="PROSITE" id="PS50137">
    <property type="entry name" value="DS_RBD"/>
    <property type="match status" value="2"/>
</dbReference>
<dbReference type="InterPro" id="IPR014720">
    <property type="entry name" value="dsRBD_dom"/>
</dbReference>
<dbReference type="GO" id="GO:0070920">
    <property type="term" value="P:regulation of regulatory ncRNA processing"/>
    <property type="evidence" value="ECO:0007669"/>
    <property type="project" value="TreeGrafter"/>
</dbReference>
<dbReference type="OrthoDB" id="5961559at2759"/>
<dbReference type="RefSeq" id="XP_026747487.1">
    <property type="nucleotide sequence ID" value="XM_026891686.1"/>
</dbReference>
<accession>A0A7E5X506</accession>
<dbReference type="Gene3D" id="3.30.160.20">
    <property type="match status" value="2"/>
</dbReference>
<dbReference type="SUPFAM" id="SSF54768">
    <property type="entry name" value="dsRNA-binding domain-like"/>
    <property type="match status" value="2"/>
</dbReference>
<dbReference type="GO" id="GO:0030422">
    <property type="term" value="P:siRNA processing"/>
    <property type="evidence" value="ECO:0007669"/>
    <property type="project" value="TreeGrafter"/>
</dbReference>
<evidence type="ECO:0000259" key="3">
    <source>
        <dbReference type="PROSITE" id="PS50137"/>
    </source>
</evidence>
<dbReference type="GO" id="GO:0035197">
    <property type="term" value="F:siRNA binding"/>
    <property type="evidence" value="ECO:0007669"/>
    <property type="project" value="TreeGrafter"/>
</dbReference>
<dbReference type="CDD" id="cd10845">
    <property type="entry name" value="DSRM_RNAse_III_family"/>
    <property type="match status" value="1"/>
</dbReference>
<dbReference type="KEGG" id="tnl:113508570"/>
<dbReference type="GO" id="GO:0005737">
    <property type="term" value="C:cytoplasm"/>
    <property type="evidence" value="ECO:0007669"/>
    <property type="project" value="TreeGrafter"/>
</dbReference>
<dbReference type="InParanoid" id="A0A7E5X506"/>
<evidence type="ECO:0000313" key="4">
    <source>
        <dbReference type="Proteomes" id="UP000322000"/>
    </source>
</evidence>
<dbReference type="PANTHER" id="PTHR46205">
    <property type="entry name" value="LOQUACIOUS, ISOFORM B"/>
    <property type="match status" value="1"/>
</dbReference>
<protein>
    <submittedName>
        <fullName evidence="5">RISC-loading complex subunit tarbp2-like isoform X1</fullName>
    </submittedName>
</protein>
<sequence>MFVIIARSPSSIQVYVKNMKTAVTVLQEMMVKLGLTPEYECISQSGPKHQALFEYRCNALGVVVTASARSKKEAKQEVARIMLQQLSARGHPVPPPYSVPIAMQEDSPFSAGGPGDTRSYVALLRELCEEYRLTGVTYELVGDTGPPHLRHFTVRARIGQHERFATATTKKMARQMAAEKLYTYLRENLARVTRDFNEEDALVRAHEKAMERYHENEEAPRRPDLGLRVADYHIGLAALLGRPSYTEAYRDSTMSIDEDTRSLARSALEQGRSQSPTRALQAVAETLGLELQASCLEREGEAPLCVLQVTGCSPELAFAEPTAAAAAGAAMDYVRRALTELCQ</sequence>
<evidence type="ECO:0000313" key="5">
    <source>
        <dbReference type="RefSeq" id="XP_026747487.1"/>
    </source>
</evidence>
<dbReference type="AlphaFoldDB" id="A0A7E5X506"/>
<dbReference type="InterPro" id="IPR051247">
    <property type="entry name" value="RLC_Component"/>
</dbReference>
<proteinExistence type="predicted"/>
<dbReference type="GO" id="GO:0005634">
    <property type="term" value="C:nucleus"/>
    <property type="evidence" value="ECO:0007669"/>
    <property type="project" value="TreeGrafter"/>
</dbReference>
<reference evidence="5" key="1">
    <citation type="submission" date="2025-08" db="UniProtKB">
        <authorList>
            <consortium name="RefSeq"/>
        </authorList>
    </citation>
    <scope>IDENTIFICATION</scope>
</reference>
<dbReference type="CDD" id="cd19862">
    <property type="entry name" value="DSRM_PRKRA-like_rpt1"/>
    <property type="match status" value="1"/>
</dbReference>
<keyword evidence="1 2" id="KW-0694">RNA-binding</keyword>
<feature type="domain" description="DRBM" evidence="3">
    <location>
        <begin position="119"/>
        <end position="187"/>
    </location>
</feature>
<dbReference type="SMART" id="SM00358">
    <property type="entry name" value="DSRM"/>
    <property type="match status" value="2"/>
</dbReference>
<dbReference type="PANTHER" id="PTHR46205:SF3">
    <property type="entry name" value="LOQUACIOUS, ISOFORM B"/>
    <property type="match status" value="1"/>
</dbReference>
<feature type="domain" description="DRBM" evidence="3">
    <location>
        <begin position="21"/>
        <end position="88"/>
    </location>
</feature>
<dbReference type="Pfam" id="PF00035">
    <property type="entry name" value="dsrm"/>
    <property type="match status" value="2"/>
</dbReference>
<dbReference type="CTD" id="34066"/>
<keyword evidence="4" id="KW-1185">Reference proteome</keyword>
<gene>
    <name evidence="5" type="primary">LOC113508570</name>
</gene>
<dbReference type="GO" id="GO:0003725">
    <property type="term" value="F:double-stranded RNA binding"/>
    <property type="evidence" value="ECO:0007669"/>
    <property type="project" value="TreeGrafter"/>
</dbReference>